<proteinExistence type="predicted"/>
<feature type="transmembrane region" description="Helical" evidence="1">
    <location>
        <begin position="47"/>
        <end position="68"/>
    </location>
</feature>
<dbReference type="EMBL" id="CP002659">
    <property type="protein sequence ID" value="AEC01772.1"/>
    <property type="molecule type" value="Genomic_DNA"/>
</dbReference>
<keyword evidence="1" id="KW-0812">Transmembrane</keyword>
<dbReference type="KEGG" id="scc:Spico_0544"/>
<dbReference type="RefSeq" id="WP_013739168.1">
    <property type="nucleotide sequence ID" value="NC_015436.1"/>
</dbReference>
<organism evidence="2 3">
    <name type="scientific">Parasphaerochaeta coccoides (strain ATCC BAA-1237 / DSM 17374 / SPN1)</name>
    <name type="common">Sphaerochaeta coccoides</name>
    <dbReference type="NCBI Taxonomy" id="760011"/>
    <lineage>
        <taxon>Bacteria</taxon>
        <taxon>Pseudomonadati</taxon>
        <taxon>Spirochaetota</taxon>
        <taxon>Spirochaetia</taxon>
        <taxon>Spirochaetales</taxon>
        <taxon>Sphaerochaetaceae</taxon>
        <taxon>Parasphaerochaeta</taxon>
    </lineage>
</organism>
<protein>
    <recommendedName>
        <fullName evidence="4">GGDEF domain-containing protein</fullName>
    </recommendedName>
</protein>
<dbReference type="HOGENOM" id="CLU_930351_0_0_12"/>
<dbReference type="STRING" id="760011.Spico_0544"/>
<reference evidence="3" key="1">
    <citation type="submission" date="2011-04" db="EMBL/GenBank/DDBJ databases">
        <title>The complete genome of Spirochaeta coccoides DSM 17374.</title>
        <authorList>
            <person name="Lucas S."/>
            <person name="Copeland A."/>
            <person name="Lapidus A."/>
            <person name="Bruce D."/>
            <person name="Goodwin L."/>
            <person name="Pitluck S."/>
            <person name="Peters L."/>
            <person name="Kyrpides N."/>
            <person name="Mavromatis K."/>
            <person name="Pagani I."/>
            <person name="Ivanova N."/>
            <person name="Ovchinnikova G."/>
            <person name="Lu M."/>
            <person name="Detter J.C."/>
            <person name="Tapia R."/>
            <person name="Han C."/>
            <person name="Land M."/>
            <person name="Hauser L."/>
            <person name="Markowitz V."/>
            <person name="Cheng J.-F."/>
            <person name="Hugenholtz P."/>
            <person name="Woyke T."/>
            <person name="Wu D."/>
            <person name="Spring S."/>
            <person name="Schroeder M."/>
            <person name="Brambilla E."/>
            <person name="Klenk H.-P."/>
            <person name="Eisen J.A."/>
        </authorList>
    </citation>
    <scope>NUCLEOTIDE SEQUENCE [LARGE SCALE GENOMIC DNA]</scope>
    <source>
        <strain evidence="3">ATCC BAA-1237 / DSM 17374 / SPN1</strain>
    </source>
</reference>
<evidence type="ECO:0000313" key="3">
    <source>
        <dbReference type="Proteomes" id="UP000007939"/>
    </source>
</evidence>
<feature type="transmembrane region" description="Helical" evidence="1">
    <location>
        <begin position="12"/>
        <end position="35"/>
    </location>
</feature>
<dbReference type="AlphaFoldDB" id="F4GJD2"/>
<dbReference type="Proteomes" id="UP000007939">
    <property type="component" value="Chromosome"/>
</dbReference>
<name>F4GJD2_PARC1</name>
<evidence type="ECO:0000313" key="2">
    <source>
        <dbReference type="EMBL" id="AEC01772.1"/>
    </source>
</evidence>
<dbReference type="OrthoDB" id="369983at2"/>
<accession>F4GJD2</accession>
<evidence type="ECO:0008006" key="4">
    <source>
        <dbReference type="Google" id="ProtNLM"/>
    </source>
</evidence>
<keyword evidence="1" id="KW-0472">Membrane</keyword>
<keyword evidence="3" id="KW-1185">Reference proteome</keyword>
<keyword evidence="1" id="KW-1133">Transmembrane helix</keyword>
<evidence type="ECO:0000256" key="1">
    <source>
        <dbReference type="SAM" id="Phobius"/>
    </source>
</evidence>
<gene>
    <name evidence="2" type="ordered locus">Spico_0544</name>
</gene>
<reference evidence="2 3" key="2">
    <citation type="journal article" date="2012" name="Stand. Genomic Sci.">
        <title>Complete genome sequence of the termite hindgut bacterium Spirochaeta coccoides type strain (SPN1(T)), reclassification in the genus Sphaerochaeta as Sphaerochaeta coccoides comb. nov. and emendations of the family Spirochaetaceae and the genus Sphaerochaeta.</title>
        <authorList>
            <person name="Abt B."/>
            <person name="Han C."/>
            <person name="Scheuner C."/>
            <person name="Lu M."/>
            <person name="Lapidus A."/>
            <person name="Nolan M."/>
            <person name="Lucas S."/>
            <person name="Hammon N."/>
            <person name="Deshpande S."/>
            <person name="Cheng J.F."/>
            <person name="Tapia R."/>
            <person name="Goodwin L.A."/>
            <person name="Pitluck S."/>
            <person name="Liolios K."/>
            <person name="Pagani I."/>
            <person name="Ivanova N."/>
            <person name="Mavromatis K."/>
            <person name="Mikhailova N."/>
            <person name="Huntemann M."/>
            <person name="Pati A."/>
            <person name="Chen A."/>
            <person name="Palaniappan K."/>
            <person name="Land M."/>
            <person name="Hauser L."/>
            <person name="Brambilla E.M."/>
            <person name="Rohde M."/>
            <person name="Spring S."/>
            <person name="Gronow S."/>
            <person name="Goker M."/>
            <person name="Woyke T."/>
            <person name="Bristow J."/>
            <person name="Eisen J.A."/>
            <person name="Markowitz V."/>
            <person name="Hugenholtz P."/>
            <person name="Kyrpides N.C."/>
            <person name="Klenk H.P."/>
            <person name="Detter J.C."/>
        </authorList>
    </citation>
    <scope>NUCLEOTIDE SEQUENCE [LARGE SCALE GENOMIC DNA]</scope>
    <source>
        <strain evidence="3">ATCC BAA-1237 / DSM 17374 / SPN1</strain>
    </source>
</reference>
<sequence>MAETTHYGKRIFLTLLVTIIALAVVTYGVVTYIFPASGIELGDVRPVLIKLFPLLIGLAMIEIGVLIARRREEDRGISAEDKLPPNSYDQSLYVMPGDDPVATSTKSSAPAAALEAPVRSITPPLLSEPVSVPLMTPNPAEARVIPPGMTIYAHGPIETGTGIIATLPTFEDTFDSVLEKELADAIRFDYDISLAVIAFTGGNHVDIVSILLKNTLEAAFAYELENGKVALIFSLYTEEDARSYLLALLDSLREQLPGIEFQIGLASRAGRDIDAEYLYAEAETAELDASFDNGVTFIQ</sequence>